<feature type="non-terminal residue" evidence="1">
    <location>
        <position position="372"/>
    </location>
</feature>
<comment type="caution">
    <text evidence="1">The sequence shown here is derived from an EMBL/GenBank/DDBJ whole genome shotgun (WGS) entry which is preliminary data.</text>
</comment>
<reference evidence="1 2" key="1">
    <citation type="journal article" date="2016" name="Nat. Commun.">
        <title>Thousands of microbial genomes shed light on interconnected biogeochemical processes in an aquifer system.</title>
        <authorList>
            <person name="Anantharaman K."/>
            <person name="Brown C.T."/>
            <person name="Hug L.A."/>
            <person name="Sharon I."/>
            <person name="Castelle C.J."/>
            <person name="Probst A.J."/>
            <person name="Thomas B.C."/>
            <person name="Singh A."/>
            <person name="Wilkins M.J."/>
            <person name="Karaoz U."/>
            <person name="Brodie E.L."/>
            <person name="Williams K.H."/>
            <person name="Hubbard S.S."/>
            <person name="Banfield J.F."/>
        </authorList>
    </citation>
    <scope>NUCLEOTIDE SEQUENCE [LARGE SCALE GENOMIC DNA]</scope>
</reference>
<proteinExistence type="predicted"/>
<sequence length="372" mass="43525">MQKVCLVAVDLGYGHQRAAFPLRFLDRKGEMTLANNYPGIPDKDREIWNQGRKPYEFISRAKHIPIVGDLLFMGMDSMQRIRDFYPKRNLFRQSLQLRTNIIMIKNKQWGKDLIDNKDREIWNQGRKPYEFISRAKHIPIVGDLLFMGMDSMQRIRDFYPKRNLFRQSLQLRTNIIMIKNKQWGKDLIDKLDRENLPLLTTFFTVAYMAEEFNYKNDVYLVVCDADVSRAWAAPNPTNSKIKYFAPTRRVYERLQLYGVKSENIYYTGFPLPKENTGNDDLNVLRHDLAARLRNLDPKNYYLSKYQKTIEEQLKDERVPDQPTHPLTITFAVGGAGAQREMGAKLVKSLKRNLEKGEARINLVAGIHNTVKD</sequence>
<dbReference type="EMBL" id="MFMZ01000019">
    <property type="protein sequence ID" value="OGG91182.1"/>
    <property type="molecule type" value="Genomic_DNA"/>
</dbReference>
<dbReference type="AlphaFoldDB" id="A0A1F6FZ84"/>
<name>A0A1F6FZ84_9BACT</name>
<dbReference type="STRING" id="1798564.A3H55_03480"/>
<protein>
    <submittedName>
        <fullName evidence="1">Uncharacterized protein</fullName>
    </submittedName>
</protein>
<evidence type="ECO:0000313" key="2">
    <source>
        <dbReference type="Proteomes" id="UP000177998"/>
    </source>
</evidence>
<organism evidence="1 2">
    <name type="scientific">Candidatus Kuenenbacteria bacterium RIFCSPLOWO2_02_FULL_42_16</name>
    <dbReference type="NCBI Taxonomy" id="1798564"/>
    <lineage>
        <taxon>Bacteria</taxon>
        <taxon>Candidatus Kueneniibacteriota</taxon>
    </lineage>
</organism>
<gene>
    <name evidence="1" type="ORF">A3H55_03480</name>
</gene>
<dbReference type="Proteomes" id="UP000177998">
    <property type="component" value="Unassembled WGS sequence"/>
</dbReference>
<accession>A0A1F6FZ84</accession>
<evidence type="ECO:0000313" key="1">
    <source>
        <dbReference type="EMBL" id="OGG91182.1"/>
    </source>
</evidence>